<dbReference type="Gene3D" id="3.90.1150.10">
    <property type="entry name" value="Aspartate Aminotransferase, domain 1"/>
    <property type="match status" value="2"/>
</dbReference>
<dbReference type="RefSeq" id="WP_084476009.1">
    <property type="nucleotide sequence ID" value="NZ_SNXK01000003.1"/>
</dbReference>
<evidence type="ECO:0000313" key="5">
    <source>
        <dbReference type="Proteomes" id="UP000295087"/>
    </source>
</evidence>
<comment type="caution">
    <text evidence="4">The sequence shown here is derived from an EMBL/GenBank/DDBJ whole genome shotgun (WGS) entry which is preliminary data.</text>
</comment>
<dbReference type="CDD" id="cd00609">
    <property type="entry name" value="AAT_like"/>
    <property type="match status" value="1"/>
</dbReference>
<protein>
    <submittedName>
        <fullName evidence="4">Histidinol-phosphate aminotransferase</fullName>
    </submittedName>
</protein>
<keyword evidence="4" id="KW-0808">Transferase</keyword>
<gene>
    <name evidence="4" type="ORF">DFR75_103510</name>
</gene>
<dbReference type="InterPro" id="IPR004839">
    <property type="entry name" value="Aminotransferase_I/II_large"/>
</dbReference>
<dbReference type="PANTHER" id="PTHR42885">
    <property type="entry name" value="HISTIDINOL-PHOSPHATE AMINOTRANSFERASE-RELATED"/>
    <property type="match status" value="1"/>
</dbReference>
<dbReference type="Proteomes" id="UP000295087">
    <property type="component" value="Unassembled WGS sequence"/>
</dbReference>
<feature type="domain" description="Aminotransferase class I/classII large" evidence="3">
    <location>
        <begin position="249"/>
        <end position="397"/>
    </location>
</feature>
<keyword evidence="5" id="KW-1185">Reference proteome</keyword>
<dbReference type="InterPro" id="IPR015421">
    <property type="entry name" value="PyrdxlP-dep_Trfase_major"/>
</dbReference>
<dbReference type="Gene3D" id="3.40.640.10">
    <property type="entry name" value="Type I PLP-dependent aspartate aminotransferase-like (Major domain)"/>
    <property type="match status" value="2"/>
</dbReference>
<evidence type="ECO:0000256" key="2">
    <source>
        <dbReference type="ARBA" id="ARBA00022898"/>
    </source>
</evidence>
<organism evidence="4 5">
    <name type="scientific">Nocardia ignorata</name>
    <dbReference type="NCBI Taxonomy" id="145285"/>
    <lineage>
        <taxon>Bacteria</taxon>
        <taxon>Bacillati</taxon>
        <taxon>Actinomycetota</taxon>
        <taxon>Actinomycetes</taxon>
        <taxon>Mycobacteriales</taxon>
        <taxon>Nocardiaceae</taxon>
        <taxon>Nocardia</taxon>
    </lineage>
</organism>
<accession>A0A4R6PM23</accession>
<evidence type="ECO:0000313" key="4">
    <source>
        <dbReference type="EMBL" id="TDP38850.1"/>
    </source>
</evidence>
<name>A0A4R6PM23_NOCIG</name>
<comment type="cofactor">
    <cofactor evidence="1">
        <name>pyridoxal 5'-phosphate</name>
        <dbReference type="ChEBI" id="CHEBI:597326"/>
    </cofactor>
</comment>
<evidence type="ECO:0000259" key="3">
    <source>
        <dbReference type="Pfam" id="PF00155"/>
    </source>
</evidence>
<dbReference type="GO" id="GO:0030170">
    <property type="term" value="F:pyridoxal phosphate binding"/>
    <property type="evidence" value="ECO:0007669"/>
    <property type="project" value="InterPro"/>
</dbReference>
<dbReference type="PANTHER" id="PTHR42885:SF1">
    <property type="entry name" value="THREONINE-PHOSPHATE DECARBOXYLASE"/>
    <property type="match status" value="1"/>
</dbReference>
<dbReference type="InterPro" id="IPR015424">
    <property type="entry name" value="PyrdxlP-dep_Trfase"/>
</dbReference>
<feature type="domain" description="Aminotransferase class I/classII large" evidence="3">
    <location>
        <begin position="25"/>
        <end position="181"/>
    </location>
</feature>
<keyword evidence="4" id="KW-0032">Aminotransferase</keyword>
<dbReference type="AlphaFoldDB" id="A0A4R6PM23"/>
<dbReference type="SUPFAM" id="SSF53383">
    <property type="entry name" value="PLP-dependent transferases"/>
    <property type="match status" value="1"/>
</dbReference>
<sequence length="403" mass="42509">MFEDSVDPAMLRHHGDVEARPGMLDFAVNVQGTAPPAWLRARLTARLTDLGRYPDAAEELAARTAVAARHGRAPDEVLLLAGAAEGFAMLPRLRPRLAAVIHPSFTEPELALREAGVPVTRVVLERPYTLDPTRVPEEADLVVLGNPTNPTSILHPAETIQALRRPGRLVVVDEAFADAVAYLRASAGSSTARPEAGGAATQRVEVGGAAAHRVDAGGAAPPSADVDAVPGAVRPKGIGGELESLAGLSAPDVLVLRSLTKTWALAGLRCGYVLGAPEVLARLTQGRPHWPLGTLQLEAIRATAEPAAVAESQHLAQRIAADRDAMIDRLTALGIDVHTPATGPFLLLRVTDGALVRKHLADRGIAVRRADTFPGLGPDHLRVAVRGRAEVDQLIDGLRAALW</sequence>
<dbReference type="NCBIfam" id="NF005915">
    <property type="entry name" value="PRK07908.1"/>
    <property type="match status" value="1"/>
</dbReference>
<reference evidence="4 5" key="1">
    <citation type="submission" date="2019-03" db="EMBL/GenBank/DDBJ databases">
        <title>Genomic Encyclopedia of Type Strains, Phase IV (KMG-IV): sequencing the most valuable type-strain genomes for metagenomic binning, comparative biology and taxonomic classification.</title>
        <authorList>
            <person name="Goeker M."/>
        </authorList>
    </citation>
    <scope>NUCLEOTIDE SEQUENCE [LARGE SCALE GENOMIC DNA]</scope>
    <source>
        <strain evidence="4 5">DSM 44496</strain>
    </source>
</reference>
<dbReference type="InterPro" id="IPR015422">
    <property type="entry name" value="PyrdxlP-dep_Trfase_small"/>
</dbReference>
<proteinExistence type="predicted"/>
<dbReference type="EMBL" id="SNXK01000003">
    <property type="protein sequence ID" value="TDP38850.1"/>
    <property type="molecule type" value="Genomic_DNA"/>
</dbReference>
<dbReference type="GO" id="GO:0008483">
    <property type="term" value="F:transaminase activity"/>
    <property type="evidence" value="ECO:0007669"/>
    <property type="project" value="UniProtKB-KW"/>
</dbReference>
<dbReference type="Pfam" id="PF00155">
    <property type="entry name" value="Aminotran_1_2"/>
    <property type="match status" value="2"/>
</dbReference>
<keyword evidence="2" id="KW-0663">Pyridoxal phosphate</keyword>
<evidence type="ECO:0000256" key="1">
    <source>
        <dbReference type="ARBA" id="ARBA00001933"/>
    </source>
</evidence>